<dbReference type="Proteomes" id="UP000332933">
    <property type="component" value="Unassembled WGS sequence"/>
</dbReference>
<dbReference type="InterPro" id="IPR027267">
    <property type="entry name" value="AH/BAR_dom_sf"/>
</dbReference>
<dbReference type="OrthoDB" id="165034at2759"/>
<evidence type="ECO:0000256" key="1">
    <source>
        <dbReference type="SAM" id="MobiDB-lite"/>
    </source>
</evidence>
<proteinExistence type="predicted"/>
<feature type="compositionally biased region" description="Polar residues" evidence="1">
    <location>
        <begin position="31"/>
        <end position="42"/>
    </location>
</feature>
<organism evidence="3 4">
    <name type="scientific">Aphanomyces stellatus</name>
    <dbReference type="NCBI Taxonomy" id="120398"/>
    <lineage>
        <taxon>Eukaryota</taxon>
        <taxon>Sar</taxon>
        <taxon>Stramenopiles</taxon>
        <taxon>Oomycota</taxon>
        <taxon>Saprolegniomycetes</taxon>
        <taxon>Saprolegniales</taxon>
        <taxon>Verrucalvaceae</taxon>
        <taxon>Aphanomyces</taxon>
    </lineage>
</organism>
<reference evidence="3 4" key="1">
    <citation type="submission" date="2019-03" db="EMBL/GenBank/DDBJ databases">
        <authorList>
            <person name="Gaulin E."/>
            <person name="Dumas B."/>
        </authorList>
    </citation>
    <scope>NUCLEOTIDE SEQUENCE [LARGE SCALE GENOMIC DNA]</scope>
    <source>
        <strain evidence="3">CBS 568.67</strain>
    </source>
</reference>
<feature type="compositionally biased region" description="Polar residues" evidence="1">
    <location>
        <begin position="103"/>
        <end position="122"/>
    </location>
</feature>
<gene>
    <name evidence="3" type="primary">Aste57867_199</name>
    <name evidence="2" type="ORF">As57867_000199</name>
    <name evidence="3" type="ORF">ASTE57867_199</name>
</gene>
<dbReference type="EMBL" id="VJMH01000009">
    <property type="protein sequence ID" value="KAF0720559.1"/>
    <property type="molecule type" value="Genomic_DNA"/>
</dbReference>
<keyword evidence="4" id="KW-1185">Reference proteome</keyword>
<evidence type="ECO:0000313" key="3">
    <source>
        <dbReference type="EMBL" id="VFT77425.1"/>
    </source>
</evidence>
<name>A0A485K280_9STRA</name>
<accession>A0A485K280</accession>
<dbReference type="AlphaFoldDB" id="A0A485K280"/>
<dbReference type="SUPFAM" id="SSF103657">
    <property type="entry name" value="BAR/IMD domain-like"/>
    <property type="match status" value="1"/>
</dbReference>
<reference evidence="2" key="2">
    <citation type="submission" date="2019-06" db="EMBL/GenBank/DDBJ databases">
        <title>Genomics analysis of Aphanomyces spp. identifies a new class of oomycete effector associated with host adaptation.</title>
        <authorList>
            <person name="Gaulin E."/>
        </authorList>
    </citation>
    <scope>NUCLEOTIDE SEQUENCE</scope>
    <source>
        <strain evidence="2">CBS 578.67</strain>
    </source>
</reference>
<evidence type="ECO:0000313" key="2">
    <source>
        <dbReference type="EMBL" id="KAF0720559.1"/>
    </source>
</evidence>
<evidence type="ECO:0000313" key="4">
    <source>
        <dbReference type="Proteomes" id="UP000332933"/>
    </source>
</evidence>
<dbReference type="Gene3D" id="1.20.1270.60">
    <property type="entry name" value="Arfaptin homology (AH) domain/BAR domain"/>
    <property type="match status" value="1"/>
</dbReference>
<feature type="compositionally biased region" description="Polar residues" evidence="1">
    <location>
        <begin position="80"/>
        <end position="91"/>
    </location>
</feature>
<protein>
    <submittedName>
        <fullName evidence="3">Aste57867_199 protein</fullName>
    </submittedName>
</protein>
<dbReference type="EMBL" id="CAADRA010000009">
    <property type="protein sequence ID" value="VFT77425.1"/>
    <property type="molecule type" value="Genomic_DNA"/>
</dbReference>
<sequence>MSETAEMSMERTLSSKKLSGVGAFTLEMPTGLSSTGLDVNGTSRDDDNVVADMTEEPSPAVIKENPVVEVADIKQPEQDPISSLDNQSVEETATAAGAFHEAVSSSGNTASPRVNDNDQASSCDPPPLRSSTISVSEVPLPGDEASELPPSKVDKTPLDIESALPSTSPSIDSVTPLTPRSMDIFTELPRLLSSPPVSPSHAAVTLPVEMGKMYSVDLSPRRGAFMAKTKITWRDRIRRYVQQYLVRAGRAVPASDAYYVAQEERFLRLLSHLVRIRGSLVRHRDLLPPFATSASQLGVDVWTATHANTSSDDSPVQDVHATDIVVGGAIRCLDTHIAKIESYRPLMATRAELKLDFDSYDRRARQLAPSARKARVETKLMEARVAFESCTLQLYRVFARYENERATMLHGELEMVRQALHAFLETQAKVMQIPIDPPAAPCMTKEEELFREMKTMGLTTPPPVEDIPTPML</sequence>
<feature type="compositionally biased region" description="Polar residues" evidence="1">
    <location>
        <begin position="164"/>
        <end position="175"/>
    </location>
</feature>
<feature type="region of interest" description="Disordered" evidence="1">
    <location>
        <begin position="30"/>
        <end position="175"/>
    </location>
</feature>